<gene>
    <name evidence="7" type="ORF">AWB68_03458</name>
</gene>
<evidence type="ECO:0000256" key="4">
    <source>
        <dbReference type="RuleBase" id="RU003719"/>
    </source>
</evidence>
<dbReference type="Pfam" id="PF00389">
    <property type="entry name" value="2-Hacid_dh"/>
    <property type="match status" value="1"/>
</dbReference>
<evidence type="ECO:0000259" key="6">
    <source>
        <dbReference type="Pfam" id="PF02826"/>
    </source>
</evidence>
<keyword evidence="2 4" id="KW-0560">Oxidoreductase</keyword>
<dbReference type="Proteomes" id="UP000054770">
    <property type="component" value="Unassembled WGS sequence"/>
</dbReference>
<reference evidence="7" key="1">
    <citation type="submission" date="2016-01" db="EMBL/GenBank/DDBJ databases">
        <authorList>
            <person name="Peeters C."/>
        </authorList>
    </citation>
    <scope>NUCLEOTIDE SEQUENCE [LARGE SCALE GENOMIC DNA]</scope>
    <source>
        <strain evidence="7">LMG 22940</strain>
    </source>
</reference>
<protein>
    <submittedName>
        <fullName evidence="7">D-isomer specific 2-hydroxyacid dehydrogenase</fullName>
    </submittedName>
</protein>
<dbReference type="PANTHER" id="PTHR10996:SF178">
    <property type="entry name" value="2-HYDROXYACID DEHYDROGENASE YGL185C-RELATED"/>
    <property type="match status" value="1"/>
</dbReference>
<feature type="domain" description="D-isomer specific 2-hydroxyacid dehydrogenase catalytic" evidence="5">
    <location>
        <begin position="14"/>
        <end position="320"/>
    </location>
</feature>
<dbReference type="OrthoDB" id="9805416at2"/>
<dbReference type="InterPro" id="IPR006140">
    <property type="entry name" value="D-isomer_DH_NAD-bd"/>
</dbReference>
<dbReference type="GO" id="GO:0005829">
    <property type="term" value="C:cytosol"/>
    <property type="evidence" value="ECO:0007669"/>
    <property type="project" value="TreeGrafter"/>
</dbReference>
<keyword evidence="8" id="KW-1185">Reference proteome</keyword>
<keyword evidence="3" id="KW-0520">NAD</keyword>
<evidence type="ECO:0000313" key="8">
    <source>
        <dbReference type="Proteomes" id="UP000054770"/>
    </source>
</evidence>
<dbReference type="RefSeq" id="WP_087645615.1">
    <property type="nucleotide sequence ID" value="NZ_FCON02000035.1"/>
</dbReference>
<evidence type="ECO:0000313" key="7">
    <source>
        <dbReference type="EMBL" id="SAL63979.1"/>
    </source>
</evidence>
<dbReference type="GO" id="GO:0051287">
    <property type="term" value="F:NAD binding"/>
    <property type="evidence" value="ECO:0007669"/>
    <property type="project" value="InterPro"/>
</dbReference>
<dbReference type="InterPro" id="IPR006139">
    <property type="entry name" value="D-isomer_2_OHA_DH_cat_dom"/>
</dbReference>
<keyword evidence="1" id="KW-0521">NADP</keyword>
<sequence length="320" mass="33948">MTDSTTPDRRRINVLIAGPLHPDLMKRLESDYETARLWEQTDRHEFLSKHGMRFEVLATSGAIGADKALMESLPKLELVASFGVGVDPIDVDAAKRRGVAVTNTPNVLNACVADTALGLLLGIARRIAEGDRFVRQGSWVAQKFPLGTKVGGKLCGIVGMGGIGREIARRVIACGMRVAYHGPNRKGDLPYEYYGSVIDLARVSDVLILSLPGGDSTRHLVDRSVLQALGPGGIVVNVARGSVVDEAALVGALTSGEIAGAGLDVFENEPHVPVALTKLDNVLLTPHIGSGTRETREAMAQLVLANIDAMARGAPLLTPV</sequence>
<dbReference type="GO" id="GO:0030267">
    <property type="term" value="F:glyoxylate reductase (NADPH) activity"/>
    <property type="evidence" value="ECO:0007669"/>
    <property type="project" value="TreeGrafter"/>
</dbReference>
<organism evidence="7 8">
    <name type="scientific">Caballeronia choica</name>
    <dbReference type="NCBI Taxonomy" id="326476"/>
    <lineage>
        <taxon>Bacteria</taxon>
        <taxon>Pseudomonadati</taxon>
        <taxon>Pseudomonadota</taxon>
        <taxon>Betaproteobacteria</taxon>
        <taxon>Burkholderiales</taxon>
        <taxon>Burkholderiaceae</taxon>
        <taxon>Caballeronia</taxon>
    </lineage>
</organism>
<accession>A0A158J6L4</accession>
<comment type="caution">
    <text evidence="7">The sequence shown here is derived from an EMBL/GenBank/DDBJ whole genome shotgun (WGS) entry which is preliminary data.</text>
</comment>
<dbReference type="Pfam" id="PF02826">
    <property type="entry name" value="2-Hacid_dh_C"/>
    <property type="match status" value="1"/>
</dbReference>
<name>A0A158J6L4_9BURK</name>
<dbReference type="EMBL" id="FCON02000035">
    <property type="protein sequence ID" value="SAL63979.1"/>
    <property type="molecule type" value="Genomic_DNA"/>
</dbReference>
<evidence type="ECO:0000256" key="1">
    <source>
        <dbReference type="ARBA" id="ARBA00022857"/>
    </source>
</evidence>
<proteinExistence type="inferred from homology"/>
<evidence type="ECO:0000256" key="3">
    <source>
        <dbReference type="ARBA" id="ARBA00023027"/>
    </source>
</evidence>
<dbReference type="SUPFAM" id="SSF51735">
    <property type="entry name" value="NAD(P)-binding Rossmann-fold domains"/>
    <property type="match status" value="1"/>
</dbReference>
<dbReference type="InterPro" id="IPR050223">
    <property type="entry name" value="D-isomer_2-hydroxyacid_DH"/>
</dbReference>
<evidence type="ECO:0000256" key="2">
    <source>
        <dbReference type="ARBA" id="ARBA00023002"/>
    </source>
</evidence>
<dbReference type="SUPFAM" id="SSF52283">
    <property type="entry name" value="Formate/glycerate dehydrogenase catalytic domain-like"/>
    <property type="match status" value="1"/>
</dbReference>
<dbReference type="Gene3D" id="3.40.50.720">
    <property type="entry name" value="NAD(P)-binding Rossmann-like Domain"/>
    <property type="match status" value="2"/>
</dbReference>
<dbReference type="PANTHER" id="PTHR10996">
    <property type="entry name" value="2-HYDROXYACID DEHYDROGENASE-RELATED"/>
    <property type="match status" value="1"/>
</dbReference>
<feature type="domain" description="D-isomer specific 2-hydroxyacid dehydrogenase NAD-binding" evidence="6">
    <location>
        <begin position="117"/>
        <end position="289"/>
    </location>
</feature>
<dbReference type="InterPro" id="IPR036291">
    <property type="entry name" value="NAD(P)-bd_dom_sf"/>
</dbReference>
<comment type="similarity">
    <text evidence="4">Belongs to the D-isomer specific 2-hydroxyacid dehydrogenase family.</text>
</comment>
<dbReference type="FunFam" id="3.40.50.720:FF:000213">
    <property type="entry name" value="Putative 2-hydroxyacid dehydrogenase"/>
    <property type="match status" value="1"/>
</dbReference>
<evidence type="ECO:0000259" key="5">
    <source>
        <dbReference type="Pfam" id="PF00389"/>
    </source>
</evidence>
<dbReference type="GO" id="GO:0016618">
    <property type="term" value="F:hydroxypyruvate reductase [NAD(P)H] activity"/>
    <property type="evidence" value="ECO:0007669"/>
    <property type="project" value="TreeGrafter"/>
</dbReference>
<dbReference type="AlphaFoldDB" id="A0A158J6L4"/>
<dbReference type="CDD" id="cd12156">
    <property type="entry name" value="HPPR"/>
    <property type="match status" value="1"/>
</dbReference>